<feature type="transmembrane region" description="Helical" evidence="5">
    <location>
        <begin position="101"/>
        <end position="121"/>
    </location>
</feature>
<proteinExistence type="predicted"/>
<evidence type="ECO:0000259" key="6">
    <source>
        <dbReference type="PROSITE" id="PS01124"/>
    </source>
</evidence>
<gene>
    <name evidence="7" type="ORF">C7435_2844</name>
</gene>
<evidence type="ECO:0000313" key="7">
    <source>
        <dbReference type="EMBL" id="RKQ95157.1"/>
    </source>
</evidence>
<name>A0A495D103_9PROT</name>
<feature type="transmembrane region" description="Helical" evidence="5">
    <location>
        <begin position="188"/>
        <end position="206"/>
    </location>
</feature>
<feature type="transmembrane region" description="Helical" evidence="5">
    <location>
        <begin position="141"/>
        <end position="167"/>
    </location>
</feature>
<accession>A0A495D103</accession>
<feature type="domain" description="HTH araC/xylS-type" evidence="6">
    <location>
        <begin position="272"/>
        <end position="373"/>
    </location>
</feature>
<dbReference type="Proteomes" id="UP000273675">
    <property type="component" value="Unassembled WGS sequence"/>
</dbReference>
<feature type="transmembrane region" description="Helical" evidence="5">
    <location>
        <begin position="6"/>
        <end position="25"/>
    </location>
</feature>
<feature type="compositionally biased region" description="Basic and acidic residues" evidence="4">
    <location>
        <begin position="378"/>
        <end position="387"/>
    </location>
</feature>
<keyword evidence="1" id="KW-0805">Transcription regulation</keyword>
<keyword evidence="5" id="KW-0812">Transmembrane</keyword>
<feature type="transmembrane region" description="Helical" evidence="5">
    <location>
        <begin position="71"/>
        <end position="89"/>
    </location>
</feature>
<organism evidence="7 8">
    <name type="scientific">Maricaulis maris</name>
    <dbReference type="NCBI Taxonomy" id="74318"/>
    <lineage>
        <taxon>Bacteria</taxon>
        <taxon>Pseudomonadati</taxon>
        <taxon>Pseudomonadota</taxon>
        <taxon>Alphaproteobacteria</taxon>
        <taxon>Maricaulales</taxon>
        <taxon>Maricaulaceae</taxon>
        <taxon>Maricaulis</taxon>
    </lineage>
</organism>
<dbReference type="GO" id="GO:0043565">
    <property type="term" value="F:sequence-specific DNA binding"/>
    <property type="evidence" value="ECO:0007669"/>
    <property type="project" value="InterPro"/>
</dbReference>
<evidence type="ECO:0000313" key="8">
    <source>
        <dbReference type="Proteomes" id="UP000273675"/>
    </source>
</evidence>
<keyword evidence="5" id="KW-1133">Transmembrane helix</keyword>
<feature type="region of interest" description="Disordered" evidence="4">
    <location>
        <begin position="365"/>
        <end position="387"/>
    </location>
</feature>
<feature type="transmembrane region" description="Helical" evidence="5">
    <location>
        <begin position="218"/>
        <end position="240"/>
    </location>
</feature>
<dbReference type="Pfam" id="PF12833">
    <property type="entry name" value="HTH_18"/>
    <property type="match status" value="1"/>
</dbReference>
<reference evidence="7 8" key="1">
    <citation type="submission" date="2018-10" db="EMBL/GenBank/DDBJ databases">
        <title>Genomic Encyclopedia of Type Strains, Phase IV (KMG-IV): sequencing the most valuable type-strain genomes for metagenomic binning, comparative biology and taxonomic classification.</title>
        <authorList>
            <person name="Goeker M."/>
        </authorList>
    </citation>
    <scope>NUCLEOTIDE SEQUENCE [LARGE SCALE GENOMIC DNA]</scope>
    <source>
        <strain evidence="7 8">DSM 4734</strain>
    </source>
</reference>
<evidence type="ECO:0000256" key="1">
    <source>
        <dbReference type="ARBA" id="ARBA00023015"/>
    </source>
</evidence>
<keyword evidence="5" id="KW-0472">Membrane</keyword>
<dbReference type="PROSITE" id="PS01124">
    <property type="entry name" value="HTH_ARAC_FAMILY_2"/>
    <property type="match status" value="1"/>
</dbReference>
<sequence>MTDTFLTMAYAIAAGSIGFALVMALTKSGQRGDRSLFFCLALIALLAHVLGQLVIVSGAYRLAPHLVGADLAIKMVLGPAVFFFARALVSTTSRRFGGFDWLVLLGPVLVLVAMLPFASLSADQKLALADPATRNPDHYRIALYTCTASLVIFLTFTGCYLILALRLQMRHRRRMMDAFANIERKSLDWLRTILFVFAGAWTFFAIKQILWMTGTSIPVLNIALAFTETLAIAAFAYLGVHQPALPSDRAAKAEAPIRRPILTEQRMTRTAAKLLGALEADKLYADSDLSLQKLSDVTGVTKNHISETLSQHVGVNFFDFVNSHRADEAKRLLSETDLNTLEVALEVGFNSRSTFNAAFKKHVGTPPSQYRAKARSGRSRDVENAVT</sequence>
<feature type="transmembrane region" description="Helical" evidence="5">
    <location>
        <begin position="37"/>
        <end position="59"/>
    </location>
</feature>
<dbReference type="SMART" id="SM00342">
    <property type="entry name" value="HTH_ARAC"/>
    <property type="match status" value="1"/>
</dbReference>
<protein>
    <submittedName>
        <fullName evidence="7">AraC family transcriptional regulator</fullName>
    </submittedName>
</protein>
<dbReference type="InterPro" id="IPR018060">
    <property type="entry name" value="HTH_AraC"/>
</dbReference>
<dbReference type="RefSeq" id="WP_121212191.1">
    <property type="nucleotide sequence ID" value="NZ_RBIM01000007.1"/>
</dbReference>
<dbReference type="AlphaFoldDB" id="A0A495D103"/>
<dbReference type="GO" id="GO:0003700">
    <property type="term" value="F:DNA-binding transcription factor activity"/>
    <property type="evidence" value="ECO:0007669"/>
    <property type="project" value="InterPro"/>
</dbReference>
<dbReference type="PANTHER" id="PTHR43280:SF29">
    <property type="entry name" value="ARAC-FAMILY TRANSCRIPTIONAL REGULATOR"/>
    <property type="match status" value="1"/>
</dbReference>
<keyword evidence="2" id="KW-0238">DNA-binding</keyword>
<dbReference type="InterPro" id="IPR009057">
    <property type="entry name" value="Homeodomain-like_sf"/>
</dbReference>
<dbReference type="Gene3D" id="1.10.10.60">
    <property type="entry name" value="Homeodomain-like"/>
    <property type="match status" value="2"/>
</dbReference>
<evidence type="ECO:0000256" key="2">
    <source>
        <dbReference type="ARBA" id="ARBA00023125"/>
    </source>
</evidence>
<keyword evidence="3" id="KW-0804">Transcription</keyword>
<evidence type="ECO:0000256" key="5">
    <source>
        <dbReference type="SAM" id="Phobius"/>
    </source>
</evidence>
<dbReference type="PANTHER" id="PTHR43280">
    <property type="entry name" value="ARAC-FAMILY TRANSCRIPTIONAL REGULATOR"/>
    <property type="match status" value="1"/>
</dbReference>
<dbReference type="PRINTS" id="PR00032">
    <property type="entry name" value="HTHARAC"/>
</dbReference>
<evidence type="ECO:0000256" key="3">
    <source>
        <dbReference type="ARBA" id="ARBA00023163"/>
    </source>
</evidence>
<dbReference type="OrthoDB" id="9814125at2"/>
<evidence type="ECO:0000256" key="4">
    <source>
        <dbReference type="SAM" id="MobiDB-lite"/>
    </source>
</evidence>
<dbReference type="EMBL" id="RBIM01000007">
    <property type="protein sequence ID" value="RKQ95157.1"/>
    <property type="molecule type" value="Genomic_DNA"/>
</dbReference>
<dbReference type="InterPro" id="IPR020449">
    <property type="entry name" value="Tscrpt_reg_AraC-type_HTH"/>
</dbReference>
<comment type="caution">
    <text evidence="7">The sequence shown here is derived from an EMBL/GenBank/DDBJ whole genome shotgun (WGS) entry which is preliminary data.</text>
</comment>
<dbReference type="SUPFAM" id="SSF46689">
    <property type="entry name" value="Homeodomain-like"/>
    <property type="match status" value="1"/>
</dbReference>